<sequence length="113" mass="13324">MLSVAYGVTQGKMAFTKGYECFRCCLYVTDVRREKKILKWMRLFAESRGGFRCMTFYVLHRYALFGSVSFHHLPFRYRFTGCIIFFSLFFVVFLALLRMFVPLLQGPCRTPPS</sequence>
<dbReference type="GeneID" id="23863711"/>
<dbReference type="KEGG" id="tbg:TbgDal_VIII5020"/>
<keyword evidence="1" id="KW-0472">Membrane</keyword>
<keyword evidence="1" id="KW-1133">Transmembrane helix</keyword>
<keyword evidence="1" id="KW-0812">Transmembrane</keyword>
<organism evidence="2 3">
    <name type="scientific">Trypanosoma brucei gambiense (strain MHOM/CI/86/DAL972)</name>
    <dbReference type="NCBI Taxonomy" id="679716"/>
    <lineage>
        <taxon>Eukaryota</taxon>
        <taxon>Discoba</taxon>
        <taxon>Euglenozoa</taxon>
        <taxon>Kinetoplastea</taxon>
        <taxon>Metakinetoplastina</taxon>
        <taxon>Trypanosomatida</taxon>
        <taxon>Trypanosomatidae</taxon>
        <taxon>Trypanosoma</taxon>
    </lineage>
</organism>
<dbReference type="EMBL" id="FN554971">
    <property type="protein sequence ID" value="CBH13561.1"/>
    <property type="molecule type" value="Genomic_DNA"/>
</dbReference>
<evidence type="ECO:0000313" key="3">
    <source>
        <dbReference type="Proteomes" id="UP000002316"/>
    </source>
</evidence>
<gene>
    <name evidence="2" type="ORF">TbgDal_VIII5020</name>
</gene>
<proteinExistence type="predicted"/>
<accession>C9ZVX3</accession>
<evidence type="ECO:0000313" key="2">
    <source>
        <dbReference type="EMBL" id="CBH13561.1"/>
    </source>
</evidence>
<protein>
    <submittedName>
        <fullName evidence="2">Uncharacterized protein</fullName>
    </submittedName>
</protein>
<feature type="transmembrane region" description="Helical" evidence="1">
    <location>
        <begin position="77"/>
        <end position="97"/>
    </location>
</feature>
<dbReference type="AlphaFoldDB" id="C9ZVX3"/>
<name>C9ZVX3_TRYB9</name>
<evidence type="ECO:0000256" key="1">
    <source>
        <dbReference type="SAM" id="Phobius"/>
    </source>
</evidence>
<reference evidence="3" key="1">
    <citation type="journal article" date="2010" name="PLoS Negl. Trop. Dis.">
        <title>The genome sequence of Trypanosoma brucei gambiense, causative agent of chronic human african trypanosomiasis.</title>
        <authorList>
            <person name="Jackson A.P."/>
            <person name="Sanders M."/>
            <person name="Berry A."/>
            <person name="McQuillan J."/>
            <person name="Aslett M.A."/>
            <person name="Quail M.A."/>
            <person name="Chukualim B."/>
            <person name="Capewell P."/>
            <person name="MacLeod A."/>
            <person name="Melville S.E."/>
            <person name="Gibson W."/>
            <person name="Barry J.D."/>
            <person name="Berriman M."/>
            <person name="Hertz-Fowler C."/>
        </authorList>
    </citation>
    <scope>NUCLEOTIDE SEQUENCE [LARGE SCALE GENOMIC DNA]</scope>
    <source>
        <strain evidence="3">MHOM/CI/86/DAL972</strain>
    </source>
</reference>
<dbReference type="RefSeq" id="XP_011775838.1">
    <property type="nucleotide sequence ID" value="XM_011777536.1"/>
</dbReference>
<dbReference type="Proteomes" id="UP000002316">
    <property type="component" value="Chromosome 8"/>
</dbReference>